<organism evidence="2 3">
    <name type="scientific">Champsocephalus esox</name>
    <name type="common">pike icefish</name>
    <dbReference type="NCBI Taxonomy" id="159716"/>
    <lineage>
        <taxon>Eukaryota</taxon>
        <taxon>Metazoa</taxon>
        <taxon>Chordata</taxon>
        <taxon>Craniata</taxon>
        <taxon>Vertebrata</taxon>
        <taxon>Euteleostomi</taxon>
        <taxon>Actinopterygii</taxon>
        <taxon>Neopterygii</taxon>
        <taxon>Teleostei</taxon>
        <taxon>Neoteleostei</taxon>
        <taxon>Acanthomorphata</taxon>
        <taxon>Eupercaria</taxon>
        <taxon>Perciformes</taxon>
        <taxon>Notothenioidei</taxon>
        <taxon>Channichthyidae</taxon>
        <taxon>Champsocephalus</taxon>
    </lineage>
</organism>
<reference evidence="2 3" key="1">
    <citation type="journal article" date="2023" name="Mol. Biol. Evol.">
        <title>Genomics of Secondarily Temperate Adaptation in the Only Non-Antarctic Icefish.</title>
        <authorList>
            <person name="Rivera-Colon A.G."/>
            <person name="Rayamajhi N."/>
            <person name="Minhas B.F."/>
            <person name="Madrigal G."/>
            <person name="Bilyk K.T."/>
            <person name="Yoon V."/>
            <person name="Hune M."/>
            <person name="Gregory S."/>
            <person name="Cheng C.H.C."/>
            <person name="Catchen J.M."/>
        </authorList>
    </citation>
    <scope>NUCLEOTIDE SEQUENCE [LARGE SCALE GENOMIC DNA]</scope>
    <source>
        <strain evidence="2">JC2023a</strain>
    </source>
</reference>
<evidence type="ECO:0000256" key="1">
    <source>
        <dbReference type="SAM" id="MobiDB-lite"/>
    </source>
</evidence>
<dbReference type="AlphaFoldDB" id="A0AAN8B3S1"/>
<protein>
    <submittedName>
        <fullName evidence="2">Uncharacterized protein</fullName>
    </submittedName>
</protein>
<sequence length="73" mass="7403">MAQVKVQTSAALAGPGPAPGAPPPAAASPAALGLHPALNGPPHLRLPRSCRRRWGRPCVCHIARPAPGEHGKP</sequence>
<feature type="compositionally biased region" description="Pro residues" evidence="1">
    <location>
        <begin position="16"/>
        <end position="26"/>
    </location>
</feature>
<dbReference type="Proteomes" id="UP001335648">
    <property type="component" value="Unassembled WGS sequence"/>
</dbReference>
<feature type="region of interest" description="Disordered" evidence="1">
    <location>
        <begin position="1"/>
        <end position="35"/>
    </location>
</feature>
<proteinExistence type="predicted"/>
<keyword evidence="3" id="KW-1185">Reference proteome</keyword>
<comment type="caution">
    <text evidence="2">The sequence shown here is derived from an EMBL/GenBank/DDBJ whole genome shotgun (WGS) entry which is preliminary data.</text>
</comment>
<evidence type="ECO:0000313" key="3">
    <source>
        <dbReference type="Proteomes" id="UP001335648"/>
    </source>
</evidence>
<accession>A0AAN8B3S1</accession>
<name>A0AAN8B3S1_9TELE</name>
<evidence type="ECO:0000313" key="2">
    <source>
        <dbReference type="EMBL" id="KAK5877533.1"/>
    </source>
</evidence>
<dbReference type="EMBL" id="JAULUE010002066">
    <property type="protein sequence ID" value="KAK5877533.1"/>
    <property type="molecule type" value="Genomic_DNA"/>
</dbReference>
<gene>
    <name evidence="2" type="ORF">CesoFtcFv8_025029</name>
</gene>